<organism evidence="3 4">
    <name type="scientific">Methylomonas koyamae</name>
    <dbReference type="NCBI Taxonomy" id="702114"/>
    <lineage>
        <taxon>Bacteria</taxon>
        <taxon>Pseudomonadati</taxon>
        <taxon>Pseudomonadota</taxon>
        <taxon>Gammaproteobacteria</taxon>
        <taxon>Methylococcales</taxon>
        <taxon>Methylococcaceae</taxon>
        <taxon>Methylomonas</taxon>
    </lineage>
</organism>
<protein>
    <submittedName>
        <fullName evidence="3">Addiction module toxin RelE</fullName>
    </submittedName>
</protein>
<gene>
    <name evidence="3" type="ORF">A1507_21620</name>
</gene>
<dbReference type="RefSeq" id="WP_064042682.1">
    <property type="nucleotide sequence ID" value="NZ_LUUJ01000135.1"/>
</dbReference>
<evidence type="ECO:0000256" key="2">
    <source>
        <dbReference type="ARBA" id="ARBA00022649"/>
    </source>
</evidence>
<accession>A0A177MZF5</accession>
<reference evidence="3 4" key="1">
    <citation type="submission" date="2016-03" db="EMBL/GenBank/DDBJ databases">
        <authorList>
            <person name="Ploux O."/>
        </authorList>
    </citation>
    <scope>NUCLEOTIDE SEQUENCE [LARGE SCALE GENOMIC DNA]</scope>
    <source>
        <strain evidence="3 4">R-45378</strain>
    </source>
</reference>
<dbReference type="PANTHER" id="PTHR33755">
    <property type="entry name" value="TOXIN PARE1-RELATED"/>
    <property type="match status" value="1"/>
</dbReference>
<evidence type="ECO:0000313" key="4">
    <source>
        <dbReference type="Proteomes" id="UP000077857"/>
    </source>
</evidence>
<keyword evidence="2" id="KW-1277">Toxin-antitoxin system</keyword>
<evidence type="ECO:0000313" key="3">
    <source>
        <dbReference type="EMBL" id="OAI10350.1"/>
    </source>
</evidence>
<dbReference type="EMBL" id="LUUJ01000135">
    <property type="protein sequence ID" value="OAI10350.1"/>
    <property type="molecule type" value="Genomic_DNA"/>
</dbReference>
<dbReference type="Pfam" id="PF05016">
    <property type="entry name" value="ParE_toxin"/>
    <property type="match status" value="1"/>
</dbReference>
<comment type="caution">
    <text evidence="3">The sequence shown here is derived from an EMBL/GenBank/DDBJ whole genome shotgun (WGS) entry which is preliminary data.</text>
</comment>
<dbReference type="NCBIfam" id="TIGR02385">
    <property type="entry name" value="RelE_StbE"/>
    <property type="match status" value="1"/>
</dbReference>
<name>A0A177MZF5_9GAMM</name>
<dbReference type="InterPro" id="IPR007712">
    <property type="entry name" value="RelE/ParE_toxin"/>
</dbReference>
<dbReference type="OrthoDB" id="9798046at2"/>
<dbReference type="InterPro" id="IPR051803">
    <property type="entry name" value="TA_system_RelE-like_toxin"/>
</dbReference>
<proteinExistence type="inferred from homology"/>
<evidence type="ECO:0000256" key="1">
    <source>
        <dbReference type="ARBA" id="ARBA00006226"/>
    </source>
</evidence>
<comment type="similarity">
    <text evidence="1">Belongs to the RelE toxin family.</text>
</comment>
<dbReference type="AlphaFoldDB" id="A0A177MZF5"/>
<dbReference type="InterPro" id="IPR035093">
    <property type="entry name" value="RelE/ParE_toxin_dom_sf"/>
</dbReference>
<dbReference type="Proteomes" id="UP000077857">
    <property type="component" value="Unassembled WGS sequence"/>
</dbReference>
<sequence>MSVPVRLTELALADLLTINDYFLLEVSDKVAAKIIDMLEAAVNSFADLTERGTVPKELLALGIRQYRQLIVKPYRIIYQRMPDQVVIHAILDGRRDMQTLLTQRLIGTL</sequence>
<dbReference type="Gene3D" id="3.30.2310.20">
    <property type="entry name" value="RelE-like"/>
    <property type="match status" value="1"/>
</dbReference>